<feature type="transmembrane region" description="Helical" evidence="2">
    <location>
        <begin position="331"/>
        <end position="351"/>
    </location>
</feature>
<name>A0A517QIB7_9PLAN</name>
<dbReference type="InterPro" id="IPR003018">
    <property type="entry name" value="GAF"/>
</dbReference>
<dbReference type="InterPro" id="IPR051909">
    <property type="entry name" value="MFP_Cation_Efflux"/>
</dbReference>
<protein>
    <submittedName>
        <fullName evidence="4">HlyD family secretion protein</fullName>
    </submittedName>
</protein>
<gene>
    <name evidence="4" type="ORF">Mal48_06120</name>
</gene>
<dbReference type="SUPFAM" id="SSF111369">
    <property type="entry name" value="HlyD-like secretion proteins"/>
    <property type="match status" value="1"/>
</dbReference>
<reference evidence="4 5" key="1">
    <citation type="submission" date="2019-02" db="EMBL/GenBank/DDBJ databases">
        <title>Deep-cultivation of Planctomycetes and their phenomic and genomic characterization uncovers novel biology.</title>
        <authorList>
            <person name="Wiegand S."/>
            <person name="Jogler M."/>
            <person name="Boedeker C."/>
            <person name="Pinto D."/>
            <person name="Vollmers J."/>
            <person name="Rivas-Marin E."/>
            <person name="Kohn T."/>
            <person name="Peeters S.H."/>
            <person name="Heuer A."/>
            <person name="Rast P."/>
            <person name="Oberbeckmann S."/>
            <person name="Bunk B."/>
            <person name="Jeske O."/>
            <person name="Meyerdierks A."/>
            <person name="Storesund J.E."/>
            <person name="Kallscheuer N."/>
            <person name="Luecker S."/>
            <person name="Lage O.M."/>
            <person name="Pohl T."/>
            <person name="Merkel B.J."/>
            <person name="Hornburger P."/>
            <person name="Mueller R.-W."/>
            <person name="Bruemmer F."/>
            <person name="Labrenz M."/>
            <person name="Spormann A.M."/>
            <person name="Op den Camp H."/>
            <person name="Overmann J."/>
            <person name="Amann R."/>
            <person name="Jetten M.S.M."/>
            <person name="Mascher T."/>
            <person name="Medema M.H."/>
            <person name="Devos D.P."/>
            <person name="Kaster A.-K."/>
            <person name="Ovreas L."/>
            <person name="Rohde M."/>
            <person name="Galperin M.Y."/>
            <person name="Jogler C."/>
        </authorList>
    </citation>
    <scope>NUCLEOTIDE SEQUENCE [LARGE SCALE GENOMIC DNA]</scope>
    <source>
        <strain evidence="4 5">Mal48</strain>
    </source>
</reference>
<feature type="domain" description="GAF" evidence="3">
    <location>
        <begin position="167"/>
        <end position="305"/>
    </location>
</feature>
<evidence type="ECO:0000256" key="1">
    <source>
        <dbReference type="ARBA" id="ARBA00022448"/>
    </source>
</evidence>
<dbReference type="RefSeq" id="WP_145195894.1">
    <property type="nucleotide sequence ID" value="NZ_CP036267.1"/>
</dbReference>
<evidence type="ECO:0000256" key="2">
    <source>
        <dbReference type="SAM" id="Phobius"/>
    </source>
</evidence>
<organism evidence="4 5">
    <name type="scientific">Thalassoglobus polymorphus</name>
    <dbReference type="NCBI Taxonomy" id="2527994"/>
    <lineage>
        <taxon>Bacteria</taxon>
        <taxon>Pseudomonadati</taxon>
        <taxon>Planctomycetota</taxon>
        <taxon>Planctomycetia</taxon>
        <taxon>Planctomycetales</taxon>
        <taxon>Planctomycetaceae</taxon>
        <taxon>Thalassoglobus</taxon>
    </lineage>
</organism>
<dbReference type="GO" id="GO:0015679">
    <property type="term" value="P:plasma membrane copper ion transport"/>
    <property type="evidence" value="ECO:0007669"/>
    <property type="project" value="TreeGrafter"/>
</dbReference>
<dbReference type="EMBL" id="CP036267">
    <property type="protein sequence ID" value="QDT31379.1"/>
    <property type="molecule type" value="Genomic_DNA"/>
</dbReference>
<dbReference type="AlphaFoldDB" id="A0A517QIB7"/>
<keyword evidence="2" id="KW-0472">Membrane</keyword>
<keyword evidence="1" id="KW-0813">Transport</keyword>
<dbReference type="Gene3D" id="3.30.450.40">
    <property type="match status" value="1"/>
</dbReference>
<dbReference type="OrthoDB" id="248877at2"/>
<dbReference type="PANTHER" id="PTHR30097">
    <property type="entry name" value="CATION EFFLUX SYSTEM PROTEIN CUSB"/>
    <property type="match status" value="1"/>
</dbReference>
<proteinExistence type="predicted"/>
<keyword evidence="2" id="KW-1133">Transmembrane helix</keyword>
<dbReference type="InterPro" id="IPR029016">
    <property type="entry name" value="GAF-like_dom_sf"/>
</dbReference>
<dbReference type="Proteomes" id="UP000315724">
    <property type="component" value="Chromosome"/>
</dbReference>
<dbReference type="GO" id="GO:0030313">
    <property type="term" value="C:cell envelope"/>
    <property type="evidence" value="ECO:0007669"/>
    <property type="project" value="TreeGrafter"/>
</dbReference>
<dbReference type="SUPFAM" id="SSF55781">
    <property type="entry name" value="GAF domain-like"/>
    <property type="match status" value="1"/>
</dbReference>
<accession>A0A517QIB7</accession>
<dbReference type="GO" id="GO:0060003">
    <property type="term" value="P:copper ion export"/>
    <property type="evidence" value="ECO:0007669"/>
    <property type="project" value="TreeGrafter"/>
</dbReference>
<keyword evidence="5" id="KW-1185">Reference proteome</keyword>
<keyword evidence="2" id="KW-0812">Transmembrane</keyword>
<evidence type="ECO:0000313" key="4">
    <source>
        <dbReference type="EMBL" id="QDT31379.1"/>
    </source>
</evidence>
<dbReference type="Pfam" id="PF01590">
    <property type="entry name" value="GAF"/>
    <property type="match status" value="1"/>
</dbReference>
<evidence type="ECO:0000313" key="5">
    <source>
        <dbReference type="Proteomes" id="UP000315724"/>
    </source>
</evidence>
<evidence type="ECO:0000259" key="3">
    <source>
        <dbReference type="Pfam" id="PF01590"/>
    </source>
</evidence>
<sequence length="622" mass="69363">MENSTSYPASSSSATERWNVFLEMAVTVSRASGGAIWNVQQRQPVLQSQYQLGSQRLDTVHEQWPGHVESLARVIQTGKSQSLKAKFEQANGSSTLRLLLFPILSGQAVENILELFLPEQSELADSQIESSVQQLLVWATPSSEARTNSNAMEFATWLAHIHQHLDVAKTCYTITNETRLWSGWDRLSLLLAEGKLFRLKSVSGVDALDPRSTTVSTLESVAQQALSQSRETIVSSESDPKSFLQDYHDRTQAKQVALIPLLGRVHSSNREVIGVLVCDRFEDSYGKVQTVEDLEISCHHIAVALEHALRYEDVQVSPLRRCVRRAFSQRFVKIISVSALFVLAGFFLSLWPATLTVTGTGFLEPQKTRDVFAISNGLIEKLHVTQGETVAESDELLTLRSPELDLEVNRIQGELTTVRQQIDDLVKIRSDPRRANEMRQSSAELAARGEELKTVEIGLQRQLDLMKRQSKELILRSPMSGEVITSNLESILSSNRPVTRTDRLLRIADLTGDWIAKLHVDHRDIGPVLEAYRSQAATVTFLTADAAESSKEAILQSVAPSVSTDAISGSTLVFDAEVKRSVIPDAKPGTTILFRIDCGKAPIGYVWFRRLIDRLHGWWTLR</sequence>
<dbReference type="PANTHER" id="PTHR30097:SF4">
    <property type="entry name" value="SLR6042 PROTEIN"/>
    <property type="match status" value="1"/>
</dbReference>
<dbReference type="KEGG" id="tpol:Mal48_06120"/>